<dbReference type="SUPFAM" id="SSF56047">
    <property type="entry name" value="Ribosomal protein S8"/>
    <property type="match status" value="1"/>
</dbReference>
<evidence type="ECO:0000313" key="2">
    <source>
        <dbReference type="Proteomes" id="UP000473826"/>
    </source>
</evidence>
<dbReference type="EMBL" id="QKWK01000004">
    <property type="protein sequence ID" value="TXT11001.1"/>
    <property type="molecule type" value="Genomic_DNA"/>
</dbReference>
<accession>A0A7D8Z468</accession>
<dbReference type="GO" id="GO:0006412">
    <property type="term" value="P:translation"/>
    <property type="evidence" value="ECO:0007669"/>
    <property type="project" value="InterPro"/>
</dbReference>
<comment type="caution">
    <text evidence="1">The sequence shown here is derived from an EMBL/GenBank/DDBJ whole genome shotgun (WGS) entry which is preliminary data.</text>
</comment>
<dbReference type="Gene3D" id="3.30.1370.30">
    <property type="match status" value="1"/>
</dbReference>
<dbReference type="InterPro" id="IPR035987">
    <property type="entry name" value="Ribosomal_uS8_sf"/>
</dbReference>
<protein>
    <recommendedName>
        <fullName evidence="3">Ribosomal protein S8</fullName>
    </recommendedName>
</protein>
<sequence>MTFTTPPHRLISHLKNTSRAALARTSVPYSNAAVGVTSALLRHGLISNIAKGTPTHPAPAEFEALPKPAQRLWVGLKTRNGLPVMRHLDLVSKSSLRATVDKDELGRLLNGRRARNIAGAGTAEIFVVKVKPDAAVGRTGANIYMEGWEAYRAGLGGEVICRAS</sequence>
<dbReference type="OrthoDB" id="409928at2759"/>
<evidence type="ECO:0008006" key="3">
    <source>
        <dbReference type="Google" id="ProtNLM"/>
    </source>
</evidence>
<gene>
    <name evidence="1" type="ORF">VHUM_01752</name>
</gene>
<dbReference type="AlphaFoldDB" id="A0A7D8Z468"/>
<evidence type="ECO:0000313" key="1">
    <source>
        <dbReference type="EMBL" id="TXT11001.1"/>
    </source>
</evidence>
<dbReference type="GO" id="GO:0005840">
    <property type="term" value="C:ribosome"/>
    <property type="evidence" value="ECO:0007669"/>
    <property type="project" value="InterPro"/>
</dbReference>
<proteinExistence type="predicted"/>
<dbReference type="Proteomes" id="UP000473826">
    <property type="component" value="Unassembled WGS sequence"/>
</dbReference>
<organism evidence="1 2">
    <name type="scientific">Vanrija humicola</name>
    <name type="common">Yeast</name>
    <name type="synonym">Cryptococcus humicola</name>
    <dbReference type="NCBI Taxonomy" id="5417"/>
    <lineage>
        <taxon>Eukaryota</taxon>
        <taxon>Fungi</taxon>
        <taxon>Dikarya</taxon>
        <taxon>Basidiomycota</taxon>
        <taxon>Agaricomycotina</taxon>
        <taxon>Tremellomycetes</taxon>
        <taxon>Trichosporonales</taxon>
        <taxon>Trichosporonaceae</taxon>
        <taxon>Vanrija</taxon>
    </lineage>
</organism>
<reference evidence="1 2" key="1">
    <citation type="journal article" date="2019" name="PLoS Genet.">
        <title>Convergent evolution of linked mating-type loci in basidiomycete fungi.</title>
        <authorList>
            <person name="Sun S."/>
            <person name="Coelho M.A."/>
            <person name="Heitman J."/>
            <person name="Nowrousian M."/>
        </authorList>
    </citation>
    <scope>NUCLEOTIDE SEQUENCE [LARGE SCALE GENOMIC DNA]</scope>
    <source>
        <strain evidence="1 2">CBS 4282</strain>
    </source>
</reference>
<dbReference type="GO" id="GO:0003735">
    <property type="term" value="F:structural constituent of ribosome"/>
    <property type="evidence" value="ECO:0007669"/>
    <property type="project" value="InterPro"/>
</dbReference>
<keyword evidence="2" id="KW-1185">Reference proteome</keyword>
<name>A0A7D8Z468_VANHU</name>